<protein>
    <recommendedName>
        <fullName evidence="6">rRNA biogenesis protein RRP36</fullName>
    </recommendedName>
</protein>
<dbReference type="STRING" id="318479.A0A0N4U134"/>
<feature type="chain" id="PRO_5041162701" description="rRNA biogenesis protein RRP36" evidence="8">
    <location>
        <begin position="23"/>
        <end position="332"/>
    </location>
</feature>
<dbReference type="AlphaFoldDB" id="A0A0N4U134"/>
<feature type="signal peptide" evidence="8">
    <location>
        <begin position="1"/>
        <end position="22"/>
    </location>
</feature>
<evidence type="ECO:0000256" key="6">
    <source>
        <dbReference type="RuleBase" id="RU368027"/>
    </source>
</evidence>
<sequence>MVLTNVLMLAAAVGSDCSKCSGTVISIYFATKVMEKDDSKGTLRTFPKKRSHENRERRSKFNQSSRSISDTYFEEFSRKSCVDGSEENDDQSLYTSDNSEENFSGDEEIAVDSSGEIRKEIANMPLFQVKSMKEKLGVKLFNQTFFESDHSKSIKSTKKPEIIKPRDHPRRPREVSSKIPVPKFRTVYPNERINKQKFDPRFEDSCGLFNEYIYKTNYSFLDELQQNEKKILSDELKNAKLLDKKKADRLRAALRRLTDKEKSKIEAERRKDVVREVRKENEERMRQGLKPIYYTRGQLKRRYMEKKFEELKKTKKLDKYLERKAKKRNRIR</sequence>
<proteinExistence type="inferred from homology"/>
<keyword evidence="6" id="KW-0687">Ribonucleoprotein</keyword>
<feature type="region of interest" description="Disordered" evidence="7">
    <location>
        <begin position="82"/>
        <end position="105"/>
    </location>
</feature>
<keyword evidence="5 6" id="KW-0539">Nucleus</keyword>
<dbReference type="Proteomes" id="UP000274756">
    <property type="component" value="Unassembled WGS sequence"/>
</dbReference>
<comment type="subunit">
    <text evidence="6">Associates with 90S and pre-40S pre-ribosomal particles.</text>
</comment>
<evidence type="ECO:0000313" key="11">
    <source>
        <dbReference type="Proteomes" id="UP000274756"/>
    </source>
</evidence>
<evidence type="ECO:0000256" key="2">
    <source>
        <dbReference type="ARBA" id="ARBA00009418"/>
    </source>
</evidence>
<organism evidence="10 12">
    <name type="scientific">Dracunculus medinensis</name>
    <name type="common">Guinea worm</name>
    <dbReference type="NCBI Taxonomy" id="318479"/>
    <lineage>
        <taxon>Eukaryota</taxon>
        <taxon>Metazoa</taxon>
        <taxon>Ecdysozoa</taxon>
        <taxon>Nematoda</taxon>
        <taxon>Chromadorea</taxon>
        <taxon>Rhabditida</taxon>
        <taxon>Spirurina</taxon>
        <taxon>Dracunculoidea</taxon>
        <taxon>Dracunculidae</taxon>
        <taxon>Dracunculus</taxon>
    </lineage>
</organism>
<keyword evidence="8" id="KW-0732">Signal</keyword>
<dbReference type="Proteomes" id="UP000038040">
    <property type="component" value="Unplaced"/>
</dbReference>
<keyword evidence="11" id="KW-1185">Reference proteome</keyword>
<dbReference type="WBParaSite" id="DME_0000028901-mRNA-1">
    <property type="protein sequence ID" value="DME_0000028901-mRNA-1"/>
    <property type="gene ID" value="DME_0000028901"/>
</dbReference>
<dbReference type="Pfam" id="PF06102">
    <property type="entry name" value="RRP36"/>
    <property type="match status" value="1"/>
</dbReference>
<dbReference type="GO" id="GO:0000462">
    <property type="term" value="P:maturation of SSU-rRNA from tricistronic rRNA transcript (SSU-rRNA, 5.8S rRNA, LSU-rRNA)"/>
    <property type="evidence" value="ECO:0007669"/>
    <property type="project" value="TreeGrafter"/>
</dbReference>
<dbReference type="GO" id="GO:0030686">
    <property type="term" value="C:90S preribosome"/>
    <property type="evidence" value="ECO:0007669"/>
    <property type="project" value="TreeGrafter"/>
</dbReference>
<evidence type="ECO:0000256" key="7">
    <source>
        <dbReference type="SAM" id="MobiDB-lite"/>
    </source>
</evidence>
<evidence type="ECO:0000256" key="1">
    <source>
        <dbReference type="ARBA" id="ARBA00004604"/>
    </source>
</evidence>
<dbReference type="PANTHER" id="PTHR21738:SF0">
    <property type="entry name" value="RIBOSOMAL RNA PROCESSING PROTEIN 36 HOMOLOG"/>
    <property type="match status" value="1"/>
</dbReference>
<dbReference type="OrthoDB" id="448446at2759"/>
<dbReference type="PANTHER" id="PTHR21738">
    <property type="entry name" value="RIBOSOMAL RNA PROCESSING PROTEIN 36 HOMOLOG"/>
    <property type="match status" value="1"/>
</dbReference>
<keyword evidence="3 6" id="KW-0690">Ribosome biogenesis</keyword>
<keyword evidence="4 6" id="KW-0698">rRNA processing</keyword>
<reference evidence="12" key="1">
    <citation type="submission" date="2017-02" db="UniProtKB">
        <authorList>
            <consortium name="WormBaseParasite"/>
        </authorList>
    </citation>
    <scope>IDENTIFICATION</scope>
</reference>
<name>A0A0N4U134_DRAME</name>
<dbReference type="EMBL" id="UYYG01001150">
    <property type="protein sequence ID" value="VDN54676.1"/>
    <property type="molecule type" value="Genomic_DNA"/>
</dbReference>
<accession>A0A0N4U134</accession>
<feature type="region of interest" description="Disordered" evidence="7">
    <location>
        <begin position="40"/>
        <end position="66"/>
    </location>
</feature>
<evidence type="ECO:0000313" key="12">
    <source>
        <dbReference type="WBParaSite" id="DME_0000028901-mRNA-1"/>
    </source>
</evidence>
<reference evidence="9 11" key="2">
    <citation type="submission" date="2018-11" db="EMBL/GenBank/DDBJ databases">
        <authorList>
            <consortium name="Pathogen Informatics"/>
        </authorList>
    </citation>
    <scope>NUCLEOTIDE SEQUENCE [LARGE SCALE GENOMIC DNA]</scope>
</reference>
<gene>
    <name evidence="9" type="ORF">DME_LOCUS4649</name>
</gene>
<comment type="function">
    <text evidence="6">Component of the 90S pre-ribosome involved in the maturation of rRNAs. Required for early cleavages of the pre-RNAs in the 40S ribosomal subunit maturation pathway.</text>
</comment>
<feature type="compositionally biased region" description="Basic residues" evidence="7">
    <location>
        <begin position="46"/>
        <end position="60"/>
    </location>
</feature>
<evidence type="ECO:0000256" key="4">
    <source>
        <dbReference type="ARBA" id="ARBA00022552"/>
    </source>
</evidence>
<comment type="subcellular location">
    <subcellularLocation>
        <location evidence="1 6">Nucleus</location>
        <location evidence="1 6">Nucleolus</location>
    </subcellularLocation>
</comment>
<evidence type="ECO:0000313" key="9">
    <source>
        <dbReference type="EMBL" id="VDN54676.1"/>
    </source>
</evidence>
<evidence type="ECO:0000256" key="3">
    <source>
        <dbReference type="ARBA" id="ARBA00022517"/>
    </source>
</evidence>
<evidence type="ECO:0000256" key="8">
    <source>
        <dbReference type="SAM" id="SignalP"/>
    </source>
</evidence>
<dbReference type="InterPro" id="IPR009292">
    <property type="entry name" value="RRP36"/>
</dbReference>
<evidence type="ECO:0000256" key="5">
    <source>
        <dbReference type="ARBA" id="ARBA00023242"/>
    </source>
</evidence>
<comment type="similarity">
    <text evidence="2 6">Belongs to the RRP36 family.</text>
</comment>
<dbReference type="GO" id="GO:0005730">
    <property type="term" value="C:nucleolus"/>
    <property type="evidence" value="ECO:0007669"/>
    <property type="project" value="UniProtKB-SubCell"/>
</dbReference>
<evidence type="ECO:0000313" key="10">
    <source>
        <dbReference type="Proteomes" id="UP000038040"/>
    </source>
</evidence>